<dbReference type="CDD" id="cd08971">
    <property type="entry name" value="AcNei2_N"/>
    <property type="match status" value="1"/>
</dbReference>
<evidence type="ECO:0000256" key="8">
    <source>
        <dbReference type="ARBA" id="ARBA00023125"/>
    </source>
</evidence>
<dbReference type="Gene3D" id="1.10.8.50">
    <property type="match status" value="1"/>
</dbReference>
<dbReference type="GO" id="GO:0000703">
    <property type="term" value="F:oxidized pyrimidine nucleobase lesion DNA N-glycosylase activity"/>
    <property type="evidence" value="ECO:0007669"/>
    <property type="project" value="TreeGrafter"/>
</dbReference>
<dbReference type="SMART" id="SM01232">
    <property type="entry name" value="H2TH"/>
    <property type="match status" value="1"/>
</dbReference>
<evidence type="ECO:0000313" key="17">
    <source>
        <dbReference type="EMBL" id="SJM46121.1"/>
    </source>
</evidence>
<gene>
    <name evidence="17" type="ORF">FM101_00315</name>
</gene>
<keyword evidence="18" id="KW-1185">Reference proteome</keyword>
<keyword evidence="10" id="KW-0456">Lyase</keyword>
<dbReference type="RefSeq" id="WP_086993776.1">
    <property type="nucleotide sequence ID" value="NZ_FUHW01000002.1"/>
</dbReference>
<evidence type="ECO:0000256" key="6">
    <source>
        <dbReference type="ARBA" id="ARBA00022801"/>
    </source>
</evidence>
<dbReference type="SUPFAM" id="SSF81624">
    <property type="entry name" value="N-terminal domain of MutM-like DNA repair proteins"/>
    <property type="match status" value="1"/>
</dbReference>
<dbReference type="Proteomes" id="UP000195913">
    <property type="component" value="Unassembled WGS sequence"/>
</dbReference>
<evidence type="ECO:0000256" key="14">
    <source>
        <dbReference type="SAM" id="MobiDB-lite"/>
    </source>
</evidence>
<evidence type="ECO:0000256" key="1">
    <source>
        <dbReference type="ARBA" id="ARBA00009409"/>
    </source>
</evidence>
<dbReference type="Gene3D" id="3.20.190.10">
    <property type="entry name" value="MutM-like, N-terminal"/>
    <property type="match status" value="1"/>
</dbReference>
<evidence type="ECO:0000313" key="18">
    <source>
        <dbReference type="Proteomes" id="UP000195913"/>
    </source>
</evidence>
<feature type="region of interest" description="Disordered" evidence="14">
    <location>
        <begin position="241"/>
        <end position="287"/>
    </location>
</feature>
<dbReference type="GO" id="GO:0008270">
    <property type="term" value="F:zinc ion binding"/>
    <property type="evidence" value="ECO:0007669"/>
    <property type="project" value="UniProtKB-KW"/>
</dbReference>
<dbReference type="SMART" id="SM00898">
    <property type="entry name" value="Fapy_DNA_glyco"/>
    <property type="match status" value="1"/>
</dbReference>
<dbReference type="GO" id="GO:0006284">
    <property type="term" value="P:base-excision repair"/>
    <property type="evidence" value="ECO:0007669"/>
    <property type="project" value="InterPro"/>
</dbReference>
<keyword evidence="6 17" id="KW-0378">Hydrolase</keyword>
<dbReference type="PROSITE" id="PS51066">
    <property type="entry name" value="ZF_FPG_2"/>
    <property type="match status" value="1"/>
</dbReference>
<evidence type="ECO:0000259" key="15">
    <source>
        <dbReference type="PROSITE" id="PS51066"/>
    </source>
</evidence>
<feature type="domain" description="Formamidopyrimidine-DNA glycosylase catalytic" evidence="16">
    <location>
        <begin position="2"/>
        <end position="101"/>
    </location>
</feature>
<feature type="compositionally biased region" description="Basic and acidic residues" evidence="14">
    <location>
        <begin position="251"/>
        <end position="263"/>
    </location>
</feature>
<organism evidence="17 18">
    <name type="scientific">Arthrobacter rhombi</name>
    <dbReference type="NCBI Taxonomy" id="71253"/>
    <lineage>
        <taxon>Bacteria</taxon>
        <taxon>Bacillati</taxon>
        <taxon>Actinomycetota</taxon>
        <taxon>Actinomycetes</taxon>
        <taxon>Micrococcales</taxon>
        <taxon>Micrococcaceae</taxon>
        <taxon>Arthrobacter</taxon>
    </lineage>
</organism>
<dbReference type="InterPro" id="IPR044090">
    <property type="entry name" value="Nei2_N"/>
</dbReference>
<keyword evidence="4" id="KW-0227">DNA damage</keyword>
<evidence type="ECO:0000256" key="13">
    <source>
        <dbReference type="PROSITE-ProRule" id="PRU00391"/>
    </source>
</evidence>
<dbReference type="PANTHER" id="PTHR42697:SF1">
    <property type="entry name" value="ENDONUCLEASE 8"/>
    <property type="match status" value="1"/>
</dbReference>
<dbReference type="InterPro" id="IPR015886">
    <property type="entry name" value="H2TH_FPG"/>
</dbReference>
<name>A0A1R4ER82_9MICC</name>
<evidence type="ECO:0000256" key="7">
    <source>
        <dbReference type="ARBA" id="ARBA00022833"/>
    </source>
</evidence>
<sequence>MPEGDSVYRAARRLDAALSNRVLQSSDFRVPSYATLNLASQTVSSVISRGKHLLIRVADLSIHSHLMMDGHWDVYATGERWRAPAFKARCVLRNPDFQAVGFDLGFLRVIRTVDEPDAVGHLGPDPLGASWDAEEVHRRLAMMPDRPIALTLLDQRVIAGLGNIYRSELLFLLGLHPRTPTSLVPDPAYLVDLAHQLLHANKDRSRRVTTTPPMRDQYWVYGRAGKPCLRCGDTIEYRKLGQPRPSAGLPRTEERISAGRRIPETGGPLPEGGTGQVKVDAQQQATGTERCERGIDLNERDLYFCPGCQTDPFA</sequence>
<proteinExistence type="inferred from homology"/>
<evidence type="ECO:0000256" key="10">
    <source>
        <dbReference type="ARBA" id="ARBA00023239"/>
    </source>
</evidence>
<comment type="similarity">
    <text evidence="1">Belongs to the FPG family.</text>
</comment>
<evidence type="ECO:0000259" key="16">
    <source>
        <dbReference type="PROSITE" id="PS51068"/>
    </source>
</evidence>
<dbReference type="SUPFAM" id="SSF46946">
    <property type="entry name" value="S13-like H2TH domain"/>
    <property type="match status" value="1"/>
</dbReference>
<dbReference type="SUPFAM" id="SSF57716">
    <property type="entry name" value="Glucocorticoid receptor-like (DNA-binding domain)"/>
    <property type="match status" value="1"/>
</dbReference>
<dbReference type="PANTHER" id="PTHR42697">
    <property type="entry name" value="ENDONUCLEASE 8"/>
    <property type="match status" value="1"/>
</dbReference>
<dbReference type="Pfam" id="PF01149">
    <property type="entry name" value="Fapy_DNA_glyco"/>
    <property type="match status" value="1"/>
</dbReference>
<keyword evidence="8" id="KW-0238">DNA-binding</keyword>
<evidence type="ECO:0000256" key="9">
    <source>
        <dbReference type="ARBA" id="ARBA00023204"/>
    </source>
</evidence>
<reference evidence="17 18" key="1">
    <citation type="submission" date="2017-02" db="EMBL/GenBank/DDBJ databases">
        <authorList>
            <person name="Peterson S.W."/>
        </authorList>
    </citation>
    <scope>NUCLEOTIDE SEQUENCE [LARGE SCALE GENOMIC DNA]</scope>
    <source>
        <strain evidence="17 18">B Ar 00.02</strain>
    </source>
</reference>
<dbReference type="InterPro" id="IPR035937">
    <property type="entry name" value="FPG_N"/>
</dbReference>
<evidence type="ECO:0000256" key="3">
    <source>
        <dbReference type="ARBA" id="ARBA00022723"/>
    </source>
</evidence>
<evidence type="ECO:0000256" key="2">
    <source>
        <dbReference type="ARBA" id="ARBA00012720"/>
    </source>
</evidence>
<keyword evidence="3" id="KW-0479">Metal-binding</keyword>
<dbReference type="InterPro" id="IPR010979">
    <property type="entry name" value="Ribosomal_uS13-like_H2TH"/>
</dbReference>
<evidence type="ECO:0000256" key="12">
    <source>
        <dbReference type="ARBA" id="ARBA00023295"/>
    </source>
</evidence>
<feature type="domain" description="FPG-type" evidence="15">
    <location>
        <begin position="219"/>
        <end position="310"/>
    </location>
</feature>
<keyword evidence="9" id="KW-0234">DNA repair</keyword>
<dbReference type="AlphaFoldDB" id="A0A1R4ER82"/>
<dbReference type="PROSITE" id="PS51068">
    <property type="entry name" value="FPG_CAT"/>
    <property type="match status" value="1"/>
</dbReference>
<keyword evidence="11" id="KW-0511">Multifunctional enzyme</keyword>
<dbReference type="Pfam" id="PF06831">
    <property type="entry name" value="H2TH"/>
    <property type="match status" value="1"/>
</dbReference>
<dbReference type="GO" id="GO:0140078">
    <property type="term" value="F:class I DNA-(apurinic or apyrimidinic site) endonuclease activity"/>
    <property type="evidence" value="ECO:0007669"/>
    <property type="project" value="UniProtKB-EC"/>
</dbReference>
<evidence type="ECO:0000256" key="4">
    <source>
        <dbReference type="ARBA" id="ARBA00022763"/>
    </source>
</evidence>
<evidence type="ECO:0000256" key="5">
    <source>
        <dbReference type="ARBA" id="ARBA00022771"/>
    </source>
</evidence>
<protein>
    <recommendedName>
        <fullName evidence="2">DNA-(apurinic or apyrimidinic site) lyase</fullName>
        <ecNumber evidence="2">4.2.99.18</ecNumber>
    </recommendedName>
</protein>
<keyword evidence="5 13" id="KW-0863">Zinc-finger</keyword>
<evidence type="ECO:0000256" key="11">
    <source>
        <dbReference type="ARBA" id="ARBA00023268"/>
    </source>
</evidence>
<dbReference type="EC" id="4.2.99.18" evidence="2"/>
<dbReference type="InterPro" id="IPR012319">
    <property type="entry name" value="FPG_cat"/>
</dbReference>
<keyword evidence="7" id="KW-0862">Zinc</keyword>
<dbReference type="InterPro" id="IPR000214">
    <property type="entry name" value="Znf_DNA_glyclase/AP_lyase"/>
</dbReference>
<dbReference type="GO" id="GO:0003684">
    <property type="term" value="F:damaged DNA binding"/>
    <property type="evidence" value="ECO:0007669"/>
    <property type="project" value="InterPro"/>
</dbReference>
<dbReference type="EMBL" id="FUHW01000002">
    <property type="protein sequence ID" value="SJM46121.1"/>
    <property type="molecule type" value="Genomic_DNA"/>
</dbReference>
<keyword evidence="12 17" id="KW-0326">Glycosidase</keyword>
<accession>A0A1R4ER82</accession>